<protein>
    <recommendedName>
        <fullName evidence="3">Transposase (putative) YhgA-like domain-containing protein</fullName>
    </recommendedName>
</protein>
<proteinExistence type="predicted"/>
<organism evidence="1 2">
    <name type="scientific">Candidatus Mediterraneibacter gallistercoris</name>
    <dbReference type="NCBI Taxonomy" id="2838671"/>
    <lineage>
        <taxon>Bacteria</taxon>
        <taxon>Bacillati</taxon>
        <taxon>Bacillota</taxon>
        <taxon>Clostridia</taxon>
        <taxon>Lachnospirales</taxon>
        <taxon>Lachnospiraceae</taxon>
        <taxon>Mediterraneibacter</taxon>
    </lineage>
</organism>
<comment type="caution">
    <text evidence="1">The sequence shown here is derived from an EMBL/GenBank/DDBJ whole genome shotgun (WGS) entry which is preliminary data.</text>
</comment>
<accession>A0A9D2P7R4</accession>
<reference evidence="1" key="1">
    <citation type="journal article" date="2021" name="PeerJ">
        <title>Extensive microbial diversity within the chicken gut microbiome revealed by metagenomics and culture.</title>
        <authorList>
            <person name="Gilroy R."/>
            <person name="Ravi A."/>
            <person name="Getino M."/>
            <person name="Pursley I."/>
            <person name="Horton D.L."/>
            <person name="Alikhan N.F."/>
            <person name="Baker D."/>
            <person name="Gharbi K."/>
            <person name="Hall N."/>
            <person name="Watson M."/>
            <person name="Adriaenssens E.M."/>
            <person name="Foster-Nyarko E."/>
            <person name="Jarju S."/>
            <person name="Secka A."/>
            <person name="Antonio M."/>
            <person name="Oren A."/>
            <person name="Chaudhuri R.R."/>
            <person name="La Ragione R."/>
            <person name="Hildebrand F."/>
            <person name="Pallen M.J."/>
        </authorList>
    </citation>
    <scope>NUCLEOTIDE SEQUENCE</scope>
    <source>
        <strain evidence="1">CHK165-2605</strain>
    </source>
</reference>
<reference evidence="1" key="2">
    <citation type="submission" date="2021-04" db="EMBL/GenBank/DDBJ databases">
        <authorList>
            <person name="Gilroy R."/>
        </authorList>
    </citation>
    <scope>NUCLEOTIDE SEQUENCE</scope>
    <source>
        <strain evidence="1">CHK165-2605</strain>
    </source>
</reference>
<name>A0A9D2P7R4_9FIRM</name>
<dbReference type="Proteomes" id="UP000823895">
    <property type="component" value="Unassembled WGS sequence"/>
</dbReference>
<dbReference type="EMBL" id="DWWI01000255">
    <property type="protein sequence ID" value="HJC44390.1"/>
    <property type="molecule type" value="Genomic_DNA"/>
</dbReference>
<evidence type="ECO:0000313" key="2">
    <source>
        <dbReference type="Proteomes" id="UP000823895"/>
    </source>
</evidence>
<sequence>MIRQLNNQDYPAANRTYKDGLFRLVFQKKEDLLSLYNAVNGSDYSDPDKLEINTLDNALYLSMKNDLAFLISGTMNLYEHQSTFNPNMPIRGLLYFSRLYEKYITANGIDIYTSTLKKLPFPQYIVFYNGTEKEPDRSTLKLSDSFHIPSPSKTPSLECIAIMLNINFGHNKILMEKCRRLKEYAIFVDTVRKELLTGAPLEQSLSYAVDSCIGNDILKDVLIQQKAEVIQMILETYDKELHDKTLRREGYEDGYNKGINDGIRQLISTLQEINFSRENTLLKLQEKYELSPEEAEKYMAEYWKE</sequence>
<dbReference type="AlphaFoldDB" id="A0A9D2P7R4"/>
<evidence type="ECO:0000313" key="1">
    <source>
        <dbReference type="EMBL" id="HJC44390.1"/>
    </source>
</evidence>
<gene>
    <name evidence="1" type="ORF">H9756_12085</name>
</gene>
<evidence type="ECO:0008006" key="3">
    <source>
        <dbReference type="Google" id="ProtNLM"/>
    </source>
</evidence>